<dbReference type="Gene3D" id="1.10.1410.10">
    <property type="match status" value="1"/>
</dbReference>
<dbReference type="PROSITE" id="PS51257">
    <property type="entry name" value="PROKAR_LIPOPROTEIN"/>
    <property type="match status" value="1"/>
</dbReference>
<feature type="compositionally biased region" description="Basic and acidic residues" evidence="1">
    <location>
        <begin position="110"/>
        <end position="122"/>
    </location>
</feature>
<dbReference type="OrthoDB" id="273917at2759"/>
<gene>
    <name evidence="3" type="ORF">K431DRAFT_284027</name>
</gene>
<dbReference type="GO" id="GO:0003729">
    <property type="term" value="F:mRNA binding"/>
    <property type="evidence" value="ECO:0007669"/>
    <property type="project" value="TreeGrafter"/>
</dbReference>
<evidence type="ECO:0000259" key="2">
    <source>
        <dbReference type="Pfam" id="PF22600"/>
    </source>
</evidence>
<dbReference type="PANTHER" id="PTHR23092">
    <property type="entry name" value="POLY(A) RNA POLYMERASE"/>
    <property type="match status" value="1"/>
</dbReference>
<feature type="compositionally biased region" description="Polar residues" evidence="1">
    <location>
        <begin position="37"/>
        <end position="56"/>
    </location>
</feature>
<feature type="region of interest" description="Disordered" evidence="1">
    <location>
        <begin position="37"/>
        <end position="83"/>
    </location>
</feature>
<dbReference type="Pfam" id="PF22600">
    <property type="entry name" value="MTPAP-like_central"/>
    <property type="match status" value="1"/>
</dbReference>
<dbReference type="PANTHER" id="PTHR23092:SF15">
    <property type="entry name" value="INACTIVE NON-CANONICAL POLY(A) RNA POLYMERASE PROTEIN TRF4-2-RELATED"/>
    <property type="match status" value="1"/>
</dbReference>
<reference evidence="3" key="1">
    <citation type="journal article" date="2020" name="Stud. Mycol.">
        <title>101 Dothideomycetes genomes: a test case for predicting lifestyles and emergence of pathogens.</title>
        <authorList>
            <person name="Haridas S."/>
            <person name="Albert R."/>
            <person name="Binder M."/>
            <person name="Bloem J."/>
            <person name="Labutti K."/>
            <person name="Salamov A."/>
            <person name="Andreopoulos B."/>
            <person name="Baker S."/>
            <person name="Barry K."/>
            <person name="Bills G."/>
            <person name="Bluhm B."/>
            <person name="Cannon C."/>
            <person name="Castanera R."/>
            <person name="Culley D."/>
            <person name="Daum C."/>
            <person name="Ezra D."/>
            <person name="Gonzalez J."/>
            <person name="Henrissat B."/>
            <person name="Kuo A."/>
            <person name="Liang C."/>
            <person name="Lipzen A."/>
            <person name="Lutzoni F."/>
            <person name="Magnuson J."/>
            <person name="Mondo S."/>
            <person name="Nolan M."/>
            <person name="Ohm R."/>
            <person name="Pangilinan J."/>
            <person name="Park H.-J."/>
            <person name="Ramirez L."/>
            <person name="Alfaro M."/>
            <person name="Sun H."/>
            <person name="Tritt A."/>
            <person name="Yoshinaga Y."/>
            <person name="Zwiers L.-H."/>
            <person name="Turgeon B."/>
            <person name="Goodwin S."/>
            <person name="Spatafora J."/>
            <person name="Crous P."/>
            <person name="Grigoriev I."/>
        </authorList>
    </citation>
    <scope>NUCLEOTIDE SEQUENCE</scope>
    <source>
        <strain evidence="3">CBS 116435</strain>
    </source>
</reference>
<dbReference type="InterPro" id="IPR054708">
    <property type="entry name" value="MTPAP-like_central"/>
</dbReference>
<dbReference type="GO" id="GO:0005730">
    <property type="term" value="C:nucleolus"/>
    <property type="evidence" value="ECO:0007669"/>
    <property type="project" value="TreeGrafter"/>
</dbReference>
<dbReference type="SUPFAM" id="SSF81631">
    <property type="entry name" value="PAP/OAS1 substrate-binding domain"/>
    <property type="match status" value="1"/>
</dbReference>
<dbReference type="SUPFAM" id="SSF81301">
    <property type="entry name" value="Nucleotidyltransferase"/>
    <property type="match status" value="1"/>
</dbReference>
<dbReference type="GO" id="GO:0043634">
    <property type="term" value="P:polyadenylation-dependent ncRNA catabolic process"/>
    <property type="evidence" value="ECO:0007669"/>
    <property type="project" value="TreeGrafter"/>
</dbReference>
<evidence type="ECO:0000256" key="1">
    <source>
        <dbReference type="SAM" id="MobiDB-lite"/>
    </source>
</evidence>
<feature type="domain" description="Poly(A) RNA polymerase mitochondrial-like central palm" evidence="2">
    <location>
        <begin position="249"/>
        <end position="401"/>
    </location>
</feature>
<dbReference type="Proteomes" id="UP000799441">
    <property type="component" value="Unassembled WGS sequence"/>
</dbReference>
<accession>A0A9P4QAT2</accession>
<dbReference type="GO" id="GO:0031499">
    <property type="term" value="C:TRAMP complex"/>
    <property type="evidence" value="ECO:0007669"/>
    <property type="project" value="TreeGrafter"/>
</dbReference>
<dbReference type="InterPro" id="IPR043519">
    <property type="entry name" value="NT_sf"/>
</dbReference>
<feature type="region of interest" description="Disordered" evidence="1">
    <location>
        <begin position="110"/>
        <end position="168"/>
    </location>
</feature>
<name>A0A9P4QAT2_9PEZI</name>
<proteinExistence type="predicted"/>
<dbReference type="EMBL" id="MU003783">
    <property type="protein sequence ID" value="KAF2722333.1"/>
    <property type="molecule type" value="Genomic_DNA"/>
</dbReference>
<dbReference type="GO" id="GO:1990817">
    <property type="term" value="F:poly(A) RNA polymerase activity"/>
    <property type="evidence" value="ECO:0007669"/>
    <property type="project" value="InterPro"/>
</dbReference>
<evidence type="ECO:0000313" key="4">
    <source>
        <dbReference type="Proteomes" id="UP000799441"/>
    </source>
</evidence>
<protein>
    <recommendedName>
        <fullName evidence="2">Poly(A) RNA polymerase mitochondrial-like central palm domain-containing protein</fullName>
    </recommendedName>
</protein>
<dbReference type="GO" id="GO:0010605">
    <property type="term" value="P:negative regulation of macromolecule metabolic process"/>
    <property type="evidence" value="ECO:0007669"/>
    <property type="project" value="UniProtKB-ARBA"/>
</dbReference>
<sequence>MSCRTIFQKRTCAAPNSYDAQSALQATLSSCLRSPYHNSAAQHTPIPAQTQNNTRRIGQEDVRKSQTPAEVATTPRSQSKRRSKFLQDRMAGLINTNSLSETLDAHRQWNRARDTKTQEHQQQRLQRGHKIGEDADTDLTKELLQNRPSPDYSPSPFPRGAFSLQPHASGANGFDFQAMSQSLQLLGERGSISRRSTKDGVETAAIPSDFDYRPLMVPPRPLPADIVRTEPPWKLKQDGTQAMSHEDALSEEIERFSAHLEQTSDEKAARQAVTNEAMTQIKSFLAQEAIDHEWTAEVFGSQANSLALPTSDIDIRMDALKERKRSSPIGSDNAETHALFPAERLHHFLRTKSPDFILVRARFRAVKRRIISMQHKYTGLDVQIVCNANQTYRQPPLIAKYIEELPTLPKLYRVLRTALQMRRLDDTFTGGLNGYTTLMMVVAALKRHPDVNTASVGEQLLFILKFYATFPTLTHGLAVDPPKMFKKHNASSKLALKHFIDAAHKRDDRVRAGQWTISRHHRLQPYMLILQDPANSFNDLGTNSVGWQHIQRSLGHVSHILASPASDAPMLSSLVGDCHNMFAARRQRLAEYAISLDGGSVQSNRITEVDIDTDVVVDNKIER</sequence>
<keyword evidence="4" id="KW-1185">Reference proteome</keyword>
<dbReference type="AlphaFoldDB" id="A0A9P4QAT2"/>
<comment type="caution">
    <text evidence="3">The sequence shown here is derived from an EMBL/GenBank/DDBJ whole genome shotgun (WGS) entry which is preliminary data.</text>
</comment>
<organism evidence="3 4">
    <name type="scientific">Polychaeton citri CBS 116435</name>
    <dbReference type="NCBI Taxonomy" id="1314669"/>
    <lineage>
        <taxon>Eukaryota</taxon>
        <taxon>Fungi</taxon>
        <taxon>Dikarya</taxon>
        <taxon>Ascomycota</taxon>
        <taxon>Pezizomycotina</taxon>
        <taxon>Dothideomycetes</taxon>
        <taxon>Dothideomycetidae</taxon>
        <taxon>Capnodiales</taxon>
        <taxon>Capnodiaceae</taxon>
        <taxon>Polychaeton</taxon>
    </lineage>
</organism>
<feature type="compositionally biased region" description="Basic and acidic residues" evidence="1">
    <location>
        <begin position="130"/>
        <end position="141"/>
    </location>
</feature>
<dbReference type="GO" id="GO:0031123">
    <property type="term" value="P:RNA 3'-end processing"/>
    <property type="evidence" value="ECO:0007669"/>
    <property type="project" value="TreeGrafter"/>
</dbReference>
<dbReference type="Gene3D" id="3.30.460.10">
    <property type="entry name" value="Beta Polymerase, domain 2"/>
    <property type="match status" value="1"/>
</dbReference>
<dbReference type="InterPro" id="IPR045862">
    <property type="entry name" value="Trf4-like"/>
</dbReference>
<evidence type="ECO:0000313" key="3">
    <source>
        <dbReference type="EMBL" id="KAF2722333.1"/>
    </source>
</evidence>